<name>A0A0A9BDI1_ARUDO</name>
<proteinExistence type="predicted"/>
<dbReference type="AlphaFoldDB" id="A0A0A9BDI1"/>
<dbReference type="EMBL" id="GBRH01237707">
    <property type="protein sequence ID" value="JAD60188.1"/>
    <property type="molecule type" value="Transcribed_RNA"/>
</dbReference>
<organism evidence="1">
    <name type="scientific">Arundo donax</name>
    <name type="common">Giant reed</name>
    <name type="synonym">Donax arundinaceus</name>
    <dbReference type="NCBI Taxonomy" id="35708"/>
    <lineage>
        <taxon>Eukaryota</taxon>
        <taxon>Viridiplantae</taxon>
        <taxon>Streptophyta</taxon>
        <taxon>Embryophyta</taxon>
        <taxon>Tracheophyta</taxon>
        <taxon>Spermatophyta</taxon>
        <taxon>Magnoliopsida</taxon>
        <taxon>Liliopsida</taxon>
        <taxon>Poales</taxon>
        <taxon>Poaceae</taxon>
        <taxon>PACMAD clade</taxon>
        <taxon>Arundinoideae</taxon>
        <taxon>Arundineae</taxon>
        <taxon>Arundo</taxon>
    </lineage>
</organism>
<protein>
    <submittedName>
        <fullName evidence="1">Uncharacterized protein</fullName>
    </submittedName>
</protein>
<evidence type="ECO:0000313" key="1">
    <source>
        <dbReference type="EMBL" id="JAD60188.1"/>
    </source>
</evidence>
<accession>A0A0A9BDI1</accession>
<sequence>MVIYYFIFLPNRHAELFLGYIIF</sequence>
<reference evidence="1" key="2">
    <citation type="journal article" date="2015" name="Data Brief">
        <title>Shoot transcriptome of the giant reed, Arundo donax.</title>
        <authorList>
            <person name="Barrero R.A."/>
            <person name="Guerrero F.D."/>
            <person name="Moolhuijzen P."/>
            <person name="Goolsby J.A."/>
            <person name="Tidwell J."/>
            <person name="Bellgard S.E."/>
            <person name="Bellgard M.I."/>
        </authorList>
    </citation>
    <scope>NUCLEOTIDE SEQUENCE</scope>
    <source>
        <tissue evidence="1">Shoot tissue taken approximately 20 cm above the soil surface</tissue>
    </source>
</reference>
<reference evidence="1" key="1">
    <citation type="submission" date="2014-09" db="EMBL/GenBank/DDBJ databases">
        <authorList>
            <person name="Magalhaes I.L.F."/>
            <person name="Oliveira U."/>
            <person name="Santos F.R."/>
            <person name="Vidigal T.H.D.A."/>
            <person name="Brescovit A.D."/>
            <person name="Santos A.J."/>
        </authorList>
    </citation>
    <scope>NUCLEOTIDE SEQUENCE</scope>
    <source>
        <tissue evidence="1">Shoot tissue taken approximately 20 cm above the soil surface</tissue>
    </source>
</reference>